<evidence type="ECO:0008006" key="4">
    <source>
        <dbReference type="Google" id="ProtNLM"/>
    </source>
</evidence>
<keyword evidence="3" id="KW-1185">Reference proteome</keyword>
<sequence>MVSGGLLGTLMMAGAAMPSFAQELADPGWDDPFFSGYLERERSRPLDASPPNDGVSFSLPVLGFATQGAPGAGDAAPPIGGPLSARLKSAIAEWPACATASPKVTTVPETPEQAAGAAPGTWFTSTYDFGCLQIVIDGDRNEPDEAFANAAEEAPESGSIELAYQNENAGESIDAEGNVASLGVPPKIEQNEVVISYARGNLVYGVTVSCQTGSESLCASRPALVALTGQLIPVAGRPAPN</sequence>
<keyword evidence="1" id="KW-0732">Signal</keyword>
<accession>A0A2T4J1H7</accession>
<reference evidence="2 3" key="1">
    <citation type="submission" date="2018-03" db="EMBL/GenBank/DDBJ databases">
        <title>Genome sequence of the symbiotic type strain Mesorhizobium helmanticense CSLC115NT isolated from Lotus corniculatus nodules.</title>
        <authorList>
            <person name="Sannazzaro A.I."/>
            <person name="Torres Tejerizo G.A."/>
            <person name="Dip D."/>
            <person name="Caballero M."/>
            <person name="Pistorio M."/>
            <person name="Estrella M.J."/>
        </authorList>
    </citation>
    <scope>NUCLEOTIDE SEQUENCE [LARGE SCALE GENOMIC DNA]</scope>
    <source>
        <strain evidence="2 3">CSLC115N</strain>
    </source>
</reference>
<dbReference type="EMBL" id="PZJX01000006">
    <property type="protein sequence ID" value="PTE11761.1"/>
    <property type="molecule type" value="Genomic_DNA"/>
</dbReference>
<proteinExistence type="predicted"/>
<dbReference type="AlphaFoldDB" id="A0A2T4J1H7"/>
<name>A0A2T4J1H7_9HYPH</name>
<evidence type="ECO:0000313" key="3">
    <source>
        <dbReference type="Proteomes" id="UP000240259"/>
    </source>
</evidence>
<organism evidence="2 3">
    <name type="scientific">Mesorhizobium helmanticense</name>
    <dbReference type="NCBI Taxonomy" id="1776423"/>
    <lineage>
        <taxon>Bacteria</taxon>
        <taxon>Pseudomonadati</taxon>
        <taxon>Pseudomonadota</taxon>
        <taxon>Alphaproteobacteria</taxon>
        <taxon>Hyphomicrobiales</taxon>
        <taxon>Phyllobacteriaceae</taxon>
        <taxon>Mesorhizobium</taxon>
    </lineage>
</organism>
<dbReference type="Proteomes" id="UP000240259">
    <property type="component" value="Unassembled WGS sequence"/>
</dbReference>
<feature type="signal peptide" evidence="1">
    <location>
        <begin position="1"/>
        <end position="21"/>
    </location>
</feature>
<comment type="caution">
    <text evidence="2">The sequence shown here is derived from an EMBL/GenBank/DDBJ whole genome shotgun (WGS) entry which is preliminary data.</text>
</comment>
<evidence type="ECO:0000313" key="2">
    <source>
        <dbReference type="EMBL" id="PTE11761.1"/>
    </source>
</evidence>
<gene>
    <name evidence="2" type="ORF">C9427_03465</name>
</gene>
<evidence type="ECO:0000256" key="1">
    <source>
        <dbReference type="SAM" id="SignalP"/>
    </source>
</evidence>
<protein>
    <recommendedName>
        <fullName evidence="4">Invasion associated locus B family protein</fullName>
    </recommendedName>
</protein>
<feature type="chain" id="PRO_5015598358" description="Invasion associated locus B family protein" evidence="1">
    <location>
        <begin position="22"/>
        <end position="241"/>
    </location>
</feature>